<evidence type="ECO:0000256" key="1">
    <source>
        <dbReference type="SAM" id="MobiDB-lite"/>
    </source>
</evidence>
<protein>
    <submittedName>
        <fullName evidence="2">Uncharacterized protein</fullName>
    </submittedName>
</protein>
<sequence>MSTAGRLAGFGALLAASLGLGLGLGAVLGPLEPGATAPTVEPTGDMPAEHR</sequence>
<accession>A0ABX1JXG3</accession>
<name>A0ABX1JXG3_9CELL</name>
<gene>
    <name evidence="2" type="ORF">HGA02_00420</name>
</gene>
<dbReference type="EMBL" id="JAAXOY010000001">
    <property type="protein sequence ID" value="NKY38037.1"/>
    <property type="molecule type" value="Genomic_DNA"/>
</dbReference>
<dbReference type="RefSeq" id="WP_168676326.1">
    <property type="nucleotide sequence ID" value="NZ_JAAXOY010000001.1"/>
</dbReference>
<feature type="region of interest" description="Disordered" evidence="1">
    <location>
        <begin position="31"/>
        <end position="51"/>
    </location>
</feature>
<evidence type="ECO:0000313" key="2">
    <source>
        <dbReference type="EMBL" id="NKY38037.1"/>
    </source>
</evidence>
<keyword evidence="3" id="KW-1185">Reference proteome</keyword>
<proteinExistence type="predicted"/>
<dbReference type="Proteomes" id="UP000777774">
    <property type="component" value="Unassembled WGS sequence"/>
</dbReference>
<reference evidence="2 3" key="1">
    <citation type="submission" date="2020-04" db="EMBL/GenBank/DDBJ databases">
        <title>MicrobeNet Type strains.</title>
        <authorList>
            <person name="Nicholson A.C."/>
        </authorList>
    </citation>
    <scope>NUCLEOTIDE SEQUENCE [LARGE SCALE GENOMIC DNA]</scope>
    <source>
        <strain evidence="2 3">ATCC BAA-787</strain>
    </source>
</reference>
<evidence type="ECO:0000313" key="3">
    <source>
        <dbReference type="Proteomes" id="UP000777774"/>
    </source>
</evidence>
<organism evidence="2 3">
    <name type="scientific">Cellulomonas septica</name>
    <dbReference type="NCBI Taxonomy" id="285080"/>
    <lineage>
        <taxon>Bacteria</taxon>
        <taxon>Bacillati</taxon>
        <taxon>Actinomycetota</taxon>
        <taxon>Actinomycetes</taxon>
        <taxon>Micrococcales</taxon>
        <taxon>Cellulomonadaceae</taxon>
        <taxon>Cellulomonas</taxon>
    </lineage>
</organism>
<comment type="caution">
    <text evidence="2">The sequence shown here is derived from an EMBL/GenBank/DDBJ whole genome shotgun (WGS) entry which is preliminary data.</text>
</comment>